<dbReference type="Gene3D" id="1.10.600.10">
    <property type="entry name" value="Farnesyl Diphosphate Synthase"/>
    <property type="match status" value="1"/>
</dbReference>
<name>A0ABP9MTR2_9GAMM</name>
<protein>
    <submittedName>
        <fullName evidence="8">(2E,6E)-farnesyl diphosphate synthase</fullName>
    </submittedName>
</protein>
<evidence type="ECO:0000256" key="6">
    <source>
        <dbReference type="ARBA" id="ARBA00023229"/>
    </source>
</evidence>
<dbReference type="PANTHER" id="PTHR43281:SF1">
    <property type="entry name" value="FARNESYL DIPHOSPHATE SYNTHASE"/>
    <property type="match status" value="1"/>
</dbReference>
<evidence type="ECO:0000256" key="5">
    <source>
        <dbReference type="ARBA" id="ARBA00022842"/>
    </source>
</evidence>
<evidence type="ECO:0000313" key="9">
    <source>
        <dbReference type="Proteomes" id="UP001500631"/>
    </source>
</evidence>
<comment type="similarity">
    <text evidence="2 7">Belongs to the FPP/GGPP synthase family.</text>
</comment>
<evidence type="ECO:0000256" key="4">
    <source>
        <dbReference type="ARBA" id="ARBA00022723"/>
    </source>
</evidence>
<dbReference type="Proteomes" id="UP001500631">
    <property type="component" value="Unassembled WGS sequence"/>
</dbReference>
<reference evidence="9" key="1">
    <citation type="journal article" date="2019" name="Int. J. Syst. Evol. Microbiol.">
        <title>The Global Catalogue of Microorganisms (GCM) 10K type strain sequencing project: providing services to taxonomists for standard genome sequencing and annotation.</title>
        <authorList>
            <consortium name="The Broad Institute Genomics Platform"/>
            <consortium name="The Broad Institute Genome Sequencing Center for Infectious Disease"/>
            <person name="Wu L."/>
            <person name="Ma J."/>
        </authorList>
    </citation>
    <scope>NUCLEOTIDE SEQUENCE [LARGE SCALE GENOMIC DNA]</scope>
    <source>
        <strain evidence="9">JCM 18424</strain>
    </source>
</reference>
<comment type="caution">
    <text evidence="8">The sequence shown here is derived from an EMBL/GenBank/DDBJ whole genome shotgun (WGS) entry which is preliminary data.</text>
</comment>
<dbReference type="SUPFAM" id="SSF48576">
    <property type="entry name" value="Terpenoid synthases"/>
    <property type="match status" value="1"/>
</dbReference>
<evidence type="ECO:0000256" key="2">
    <source>
        <dbReference type="ARBA" id="ARBA00006706"/>
    </source>
</evidence>
<keyword evidence="3 7" id="KW-0808">Transferase</keyword>
<dbReference type="EMBL" id="BAABKE010000005">
    <property type="protein sequence ID" value="GAA5101678.1"/>
    <property type="molecule type" value="Genomic_DNA"/>
</dbReference>
<dbReference type="CDD" id="cd00685">
    <property type="entry name" value="Trans_IPPS_HT"/>
    <property type="match status" value="1"/>
</dbReference>
<dbReference type="PANTHER" id="PTHR43281">
    <property type="entry name" value="FARNESYL DIPHOSPHATE SYNTHASE"/>
    <property type="match status" value="1"/>
</dbReference>
<keyword evidence="4" id="KW-0479">Metal-binding</keyword>
<dbReference type="PROSITE" id="PS00444">
    <property type="entry name" value="POLYPRENYL_SYNTHASE_2"/>
    <property type="match status" value="1"/>
</dbReference>
<keyword evidence="5" id="KW-0460">Magnesium</keyword>
<evidence type="ECO:0000256" key="1">
    <source>
        <dbReference type="ARBA" id="ARBA00001946"/>
    </source>
</evidence>
<dbReference type="InterPro" id="IPR000092">
    <property type="entry name" value="Polyprenyl_synt"/>
</dbReference>
<dbReference type="SFLD" id="SFLDS00005">
    <property type="entry name" value="Isoprenoid_Synthase_Type_I"/>
    <property type="match status" value="1"/>
</dbReference>
<comment type="cofactor">
    <cofactor evidence="1">
        <name>Mg(2+)</name>
        <dbReference type="ChEBI" id="CHEBI:18420"/>
    </cofactor>
</comment>
<evidence type="ECO:0000256" key="7">
    <source>
        <dbReference type="RuleBase" id="RU004466"/>
    </source>
</evidence>
<keyword evidence="6" id="KW-0414">Isoprene biosynthesis</keyword>
<organism evidence="8 9">
    <name type="scientific">Wohlfahrtiimonas larvae</name>
    <dbReference type="NCBI Taxonomy" id="1157986"/>
    <lineage>
        <taxon>Bacteria</taxon>
        <taxon>Pseudomonadati</taxon>
        <taxon>Pseudomonadota</taxon>
        <taxon>Gammaproteobacteria</taxon>
        <taxon>Cardiobacteriales</taxon>
        <taxon>Ignatzschineriaceae</taxon>
        <taxon>Wohlfahrtiimonas</taxon>
    </lineage>
</organism>
<gene>
    <name evidence="8" type="primary">ispA</name>
    <name evidence="8" type="ORF">GCM10023338_18100</name>
</gene>
<dbReference type="InterPro" id="IPR008949">
    <property type="entry name" value="Isoprenoid_synthase_dom_sf"/>
</dbReference>
<dbReference type="SFLD" id="SFLDG01017">
    <property type="entry name" value="Polyprenyl_Transferase_Like"/>
    <property type="match status" value="1"/>
</dbReference>
<dbReference type="PROSITE" id="PS00723">
    <property type="entry name" value="POLYPRENYL_SYNTHASE_1"/>
    <property type="match status" value="1"/>
</dbReference>
<dbReference type="NCBIfam" id="NF045485">
    <property type="entry name" value="FPPsyn"/>
    <property type="match status" value="1"/>
</dbReference>
<dbReference type="RefSeq" id="WP_077925626.1">
    <property type="nucleotide sequence ID" value="NZ_BAABKE010000005.1"/>
</dbReference>
<accession>A0ABP9MTR2</accession>
<sequence>MFQFREEFECYLAKYLDKLPTVPLLKEAMEYSVLDGGKRIRPLLTFAGGQLSGANNQTLLPIAAAIEMIHCYSLVHDDLPAMDDDDFRRGKPSNHKAYDEATAILVGDALLTEAFALLAHNHNFTAETKVELLKILSTASGALGMIKGQFLDMHAEQKPVTLEELEEIHNNKTGALIKASIMMGYIAGPNQSQESLQSLSTFAQKVGLMFQIQDDILDATSSSEILGKSAGKDAEQEKATYVNLLGIETAQEYMQKLNTEALALLTPFQTHADPLKALTLYVIERQN</sequence>
<evidence type="ECO:0000256" key="3">
    <source>
        <dbReference type="ARBA" id="ARBA00022679"/>
    </source>
</evidence>
<dbReference type="Pfam" id="PF00348">
    <property type="entry name" value="polyprenyl_synt"/>
    <property type="match status" value="1"/>
</dbReference>
<evidence type="ECO:0000313" key="8">
    <source>
        <dbReference type="EMBL" id="GAA5101678.1"/>
    </source>
</evidence>
<proteinExistence type="inferred from homology"/>
<dbReference type="InterPro" id="IPR053378">
    <property type="entry name" value="Prenyl_diphosphate_synthase"/>
</dbReference>
<keyword evidence="9" id="KW-1185">Reference proteome</keyword>
<dbReference type="InterPro" id="IPR033749">
    <property type="entry name" value="Polyprenyl_synt_CS"/>
</dbReference>